<dbReference type="Proteomes" id="UP000240357">
    <property type="component" value="Unassembled WGS sequence"/>
</dbReference>
<evidence type="ECO:0000313" key="11">
    <source>
        <dbReference type="Proteomes" id="UP000240357"/>
    </source>
</evidence>
<dbReference type="GO" id="GO:0019478">
    <property type="term" value="P:D-amino acid catabolic process"/>
    <property type="evidence" value="ECO:0007669"/>
    <property type="project" value="TreeGrafter"/>
</dbReference>
<proteinExistence type="inferred from homology"/>
<accession>A0A2T2YJD1</accession>
<dbReference type="RefSeq" id="WP_106931803.1">
    <property type="nucleotide sequence ID" value="NZ_PYFT01000001.1"/>
</dbReference>
<dbReference type="InterPro" id="IPR023209">
    <property type="entry name" value="DAO"/>
</dbReference>
<dbReference type="Gene3D" id="3.30.9.10">
    <property type="entry name" value="D-Amino Acid Oxidase, subunit A, domain 2"/>
    <property type="match status" value="2"/>
</dbReference>
<evidence type="ECO:0000256" key="8">
    <source>
        <dbReference type="ARBA" id="ARBA00049547"/>
    </source>
</evidence>
<sequence>MDRRSFLLKSGASLGLAFAMGVSSCSPGNNLYRGSSTSLGARRLPRVKLSPDRIIKETVGLRPYRLSGPRLDVEMLGQKTIVHNYGHGGSGFSLSWGTGQIAATRAAATGHQEIAVIGCGIVGLTTARLLQQMGKTVTIYAKEMFPKITSSMATGTWSPSHLLCEEEYITPEFKTMWEQACSYSFQTYQNLLGYGDLVTWMDHYIINGRAPSETPKLHIDGLLPEPKELSRREHPFKSKNVVNQPNMVFNIPSYLHHLTTDFLNFGGKVQIKEFKTLEDLDALWEDGVVNCTGLGAKALFNDEQLMPISGQLSFLIPQPEINYRLSTPHGYIIPRKDGLVLGGNAIRNNWNTTPNPEQTKTVIAAINEALVGMRS</sequence>
<evidence type="ECO:0000256" key="7">
    <source>
        <dbReference type="ARBA" id="ARBA00039751"/>
    </source>
</evidence>
<dbReference type="PANTHER" id="PTHR11530:SF11">
    <property type="entry name" value="D-ASPARTATE OXIDASE"/>
    <property type="match status" value="1"/>
</dbReference>
<dbReference type="OrthoDB" id="246701at2"/>
<dbReference type="SUPFAM" id="SSF54373">
    <property type="entry name" value="FAD-linked reductases, C-terminal domain"/>
    <property type="match status" value="1"/>
</dbReference>
<evidence type="ECO:0000256" key="6">
    <source>
        <dbReference type="ARBA" id="ARBA00039101"/>
    </source>
</evidence>
<evidence type="ECO:0000256" key="2">
    <source>
        <dbReference type="ARBA" id="ARBA00006730"/>
    </source>
</evidence>
<comment type="cofactor">
    <cofactor evidence="1">
        <name>FAD</name>
        <dbReference type="ChEBI" id="CHEBI:57692"/>
    </cofactor>
</comment>
<dbReference type="PANTHER" id="PTHR11530">
    <property type="entry name" value="D-AMINO ACID OXIDASE"/>
    <property type="match status" value="1"/>
</dbReference>
<dbReference type="EC" id="1.4.3.3" evidence="6"/>
<comment type="caution">
    <text evidence="10">The sequence shown here is derived from an EMBL/GenBank/DDBJ whole genome shotgun (WGS) entry which is preliminary data.</text>
</comment>
<evidence type="ECO:0000256" key="5">
    <source>
        <dbReference type="ARBA" id="ARBA00023002"/>
    </source>
</evidence>
<dbReference type="InterPro" id="IPR006076">
    <property type="entry name" value="FAD-dep_OxRdtase"/>
</dbReference>
<keyword evidence="4" id="KW-0274">FAD</keyword>
<keyword evidence="5" id="KW-0560">Oxidoreductase</keyword>
<comment type="similarity">
    <text evidence="2">Belongs to the DAMOX/DASOX family.</text>
</comment>
<dbReference type="AlphaFoldDB" id="A0A2T2YJD1"/>
<evidence type="ECO:0000259" key="9">
    <source>
        <dbReference type="Pfam" id="PF01266"/>
    </source>
</evidence>
<dbReference type="Gene3D" id="3.40.50.720">
    <property type="entry name" value="NAD(P)-binding Rossmann-like Domain"/>
    <property type="match status" value="2"/>
</dbReference>
<comment type="catalytic activity">
    <reaction evidence="8">
        <text>a D-alpha-amino acid + O2 + H2O = a 2-oxocarboxylate + H2O2 + NH4(+)</text>
        <dbReference type="Rhea" id="RHEA:21816"/>
        <dbReference type="ChEBI" id="CHEBI:15377"/>
        <dbReference type="ChEBI" id="CHEBI:15379"/>
        <dbReference type="ChEBI" id="CHEBI:16240"/>
        <dbReference type="ChEBI" id="CHEBI:28938"/>
        <dbReference type="ChEBI" id="CHEBI:35179"/>
        <dbReference type="ChEBI" id="CHEBI:59871"/>
        <dbReference type="EC" id="1.4.3.3"/>
    </reaction>
    <physiologicalReaction direction="left-to-right" evidence="8">
        <dbReference type="Rhea" id="RHEA:21817"/>
    </physiologicalReaction>
</comment>
<organism evidence="10 11">
    <name type="scientific">Adhaeribacter arboris</name>
    <dbReference type="NCBI Taxonomy" id="2072846"/>
    <lineage>
        <taxon>Bacteria</taxon>
        <taxon>Pseudomonadati</taxon>
        <taxon>Bacteroidota</taxon>
        <taxon>Cytophagia</taxon>
        <taxon>Cytophagales</taxon>
        <taxon>Hymenobacteraceae</taxon>
        <taxon>Adhaeribacter</taxon>
    </lineage>
</organism>
<evidence type="ECO:0000313" key="10">
    <source>
        <dbReference type="EMBL" id="PSR55623.1"/>
    </source>
</evidence>
<protein>
    <recommendedName>
        <fullName evidence="7">D-amino-acid oxidase</fullName>
        <ecNumber evidence="6">1.4.3.3</ecNumber>
    </recommendedName>
</protein>
<dbReference type="EMBL" id="PYFT01000001">
    <property type="protein sequence ID" value="PSR55623.1"/>
    <property type="molecule type" value="Genomic_DNA"/>
</dbReference>
<feature type="domain" description="FAD dependent oxidoreductase" evidence="9">
    <location>
        <begin position="114"/>
        <end position="369"/>
    </location>
</feature>
<evidence type="ECO:0000256" key="1">
    <source>
        <dbReference type="ARBA" id="ARBA00001974"/>
    </source>
</evidence>
<dbReference type="GO" id="GO:0003884">
    <property type="term" value="F:D-amino-acid oxidase activity"/>
    <property type="evidence" value="ECO:0007669"/>
    <property type="project" value="UniProtKB-EC"/>
</dbReference>
<dbReference type="GO" id="GO:0005737">
    <property type="term" value="C:cytoplasm"/>
    <property type="evidence" value="ECO:0007669"/>
    <property type="project" value="TreeGrafter"/>
</dbReference>
<gene>
    <name evidence="10" type="ORF">AHMF7605_19990</name>
</gene>
<evidence type="ECO:0000256" key="4">
    <source>
        <dbReference type="ARBA" id="ARBA00022827"/>
    </source>
</evidence>
<dbReference type="SUPFAM" id="SSF51971">
    <property type="entry name" value="Nucleotide-binding domain"/>
    <property type="match status" value="1"/>
</dbReference>
<dbReference type="PROSITE" id="PS51257">
    <property type="entry name" value="PROKAR_LIPOPROTEIN"/>
    <property type="match status" value="1"/>
</dbReference>
<keyword evidence="3" id="KW-0285">Flavoprotein</keyword>
<dbReference type="Pfam" id="PF01266">
    <property type="entry name" value="DAO"/>
    <property type="match status" value="1"/>
</dbReference>
<reference evidence="10 11" key="1">
    <citation type="submission" date="2018-03" db="EMBL/GenBank/DDBJ databases">
        <title>Adhaeribacter sp. HMF7605 Genome sequencing and assembly.</title>
        <authorList>
            <person name="Kang H."/>
            <person name="Kang J."/>
            <person name="Cha I."/>
            <person name="Kim H."/>
            <person name="Joh K."/>
        </authorList>
    </citation>
    <scope>NUCLEOTIDE SEQUENCE [LARGE SCALE GENOMIC DNA]</scope>
    <source>
        <strain evidence="10 11">HMF7605</strain>
    </source>
</reference>
<dbReference type="GO" id="GO:0071949">
    <property type="term" value="F:FAD binding"/>
    <property type="evidence" value="ECO:0007669"/>
    <property type="project" value="InterPro"/>
</dbReference>
<evidence type="ECO:0000256" key="3">
    <source>
        <dbReference type="ARBA" id="ARBA00022630"/>
    </source>
</evidence>
<keyword evidence="11" id="KW-1185">Reference proteome</keyword>
<name>A0A2T2YJD1_9BACT</name>